<dbReference type="SUPFAM" id="SSF50969">
    <property type="entry name" value="YVTN repeat-like/Quinoprotein amine dehydrogenase"/>
    <property type="match status" value="1"/>
</dbReference>
<protein>
    <submittedName>
        <fullName evidence="1">DUF1513 domain-containing protein</fullName>
    </submittedName>
</protein>
<gene>
    <name evidence="1" type="ORF">EZH22_17100</name>
</gene>
<dbReference type="InterPro" id="IPR011044">
    <property type="entry name" value="Quino_amine_DH_bsu"/>
</dbReference>
<dbReference type="Proteomes" id="UP000596427">
    <property type="component" value="Chromosome"/>
</dbReference>
<evidence type="ECO:0000313" key="2">
    <source>
        <dbReference type="Proteomes" id="UP000596427"/>
    </source>
</evidence>
<dbReference type="InterPro" id="IPR006311">
    <property type="entry name" value="TAT_signal"/>
</dbReference>
<keyword evidence="2" id="KW-1185">Reference proteome</keyword>
<dbReference type="KEGG" id="xdi:EZH22_17100"/>
<name>A0A974PK60_9HYPH</name>
<dbReference type="RefSeq" id="WP_203191738.1">
    <property type="nucleotide sequence ID" value="NZ_CP063362.1"/>
</dbReference>
<reference evidence="1 2" key="1">
    <citation type="submission" date="2020-10" db="EMBL/GenBank/DDBJ databases">
        <title>Degradation of 1,4-Dioxane by Xanthobacter sp. YN2, via a Novel Group-2 Soluble Di-Iron Monooxygenase.</title>
        <authorList>
            <person name="Ma F."/>
            <person name="Wang Y."/>
            <person name="Yang J."/>
            <person name="Guo H."/>
            <person name="Su D."/>
            <person name="Yu L."/>
        </authorList>
    </citation>
    <scope>NUCLEOTIDE SEQUENCE [LARGE SCALE GENOMIC DNA]</scope>
    <source>
        <strain evidence="1 2">YN2</strain>
    </source>
</reference>
<sequence length="376" mass="38001">MAPLPLDHLALDRRGFLLGAGAALVMGPSRAAGLAGANAGWLATAGVEGGFAAVGLDGSLTTADRAPSTVRLHGIEASPRGPLAVAVGRRPGLVAIVFDREKGGAVATFDPGAGRVFSGHGRFAADGGLFLTNEIERPQEGAGGMGRGVVAVREVKGSFAITAEWPSGGDGPHDLMQSGPALVIANGGVEPNTPEARDAEITGSGITLLDPTSGDVRGAGVLSRDLASLSLRHLSRDGRGGTVVAAQDLLKDGEARPLLFRIAADGALSSFDAPEAEWRALRGYVGSVAHDPSGRFVACASPRGNRVAVWQADGRYLGAVPLTDGCGLAPGREAGTFVAASGYGEVIMVAAGGEGVGIVARRTGGPRFDNHMVRIG</sequence>
<accession>A0A974PK60</accession>
<dbReference type="EMBL" id="CP063362">
    <property type="protein sequence ID" value="QRG04863.1"/>
    <property type="molecule type" value="Genomic_DNA"/>
</dbReference>
<dbReference type="AlphaFoldDB" id="A0A974PK60"/>
<dbReference type="InterPro" id="IPR008311">
    <property type="entry name" value="UCP028101"/>
</dbReference>
<evidence type="ECO:0000313" key="1">
    <source>
        <dbReference type="EMBL" id="QRG04863.1"/>
    </source>
</evidence>
<proteinExistence type="predicted"/>
<organism evidence="1 2">
    <name type="scientific">Xanthobacter dioxanivorans</name>
    <dbReference type="NCBI Taxonomy" id="2528964"/>
    <lineage>
        <taxon>Bacteria</taxon>
        <taxon>Pseudomonadati</taxon>
        <taxon>Pseudomonadota</taxon>
        <taxon>Alphaproteobacteria</taxon>
        <taxon>Hyphomicrobiales</taxon>
        <taxon>Xanthobacteraceae</taxon>
        <taxon>Xanthobacter</taxon>
    </lineage>
</organism>
<dbReference type="Pfam" id="PF07433">
    <property type="entry name" value="DUF1513"/>
    <property type="match status" value="1"/>
</dbReference>
<dbReference type="PROSITE" id="PS51318">
    <property type="entry name" value="TAT"/>
    <property type="match status" value="1"/>
</dbReference>